<dbReference type="InterPro" id="IPR014001">
    <property type="entry name" value="Helicase_ATP-bd"/>
</dbReference>
<dbReference type="InterPro" id="IPR048761">
    <property type="entry name" value="SMUBP-2_HCS1_1B"/>
</dbReference>
<evidence type="ECO:0000313" key="14">
    <source>
        <dbReference type="EMBL" id="KAI6652586.1"/>
    </source>
</evidence>
<evidence type="ECO:0000256" key="11">
    <source>
        <dbReference type="ARBA" id="ARBA00048432"/>
    </source>
</evidence>
<dbReference type="NCBIfam" id="TIGR00376">
    <property type="entry name" value="IGHMBP2 family helicase"/>
    <property type="match status" value="1"/>
</dbReference>
<dbReference type="GO" id="GO:0043139">
    <property type="term" value="F:5'-3' DNA helicase activity"/>
    <property type="evidence" value="ECO:0007669"/>
    <property type="project" value="TreeGrafter"/>
</dbReference>
<dbReference type="GO" id="GO:0003723">
    <property type="term" value="F:RNA binding"/>
    <property type="evidence" value="ECO:0007669"/>
    <property type="project" value="InterPro"/>
</dbReference>
<dbReference type="InterPro" id="IPR047187">
    <property type="entry name" value="SF1_C_Upf1"/>
</dbReference>
<keyword evidence="14" id="KW-0238">DNA-binding</keyword>
<dbReference type="GO" id="GO:0005634">
    <property type="term" value="C:nucleus"/>
    <property type="evidence" value="ECO:0007669"/>
    <property type="project" value="UniProtKB-SubCell"/>
</dbReference>
<dbReference type="CDD" id="cd18044">
    <property type="entry name" value="DEXXQc_SMUBP2"/>
    <property type="match status" value="1"/>
</dbReference>
<evidence type="ECO:0000256" key="6">
    <source>
        <dbReference type="ARBA" id="ARBA00022741"/>
    </source>
</evidence>
<dbReference type="PANTHER" id="PTHR43788">
    <property type="entry name" value="DNA2/NAM7 HELICASE FAMILY MEMBER"/>
    <property type="match status" value="1"/>
</dbReference>
<dbReference type="Pfam" id="PF01424">
    <property type="entry name" value="R3H"/>
    <property type="match status" value="1"/>
</dbReference>
<keyword evidence="8" id="KW-0347">Helicase</keyword>
<dbReference type="InterPro" id="IPR041677">
    <property type="entry name" value="DNA2/NAM7_AAA_11"/>
</dbReference>
<dbReference type="InterPro" id="IPR004483">
    <property type="entry name" value="SMUBP-2/Hcs1-like"/>
</dbReference>
<dbReference type="InterPro" id="IPR050534">
    <property type="entry name" value="Coronavir_polyprotein_1ab"/>
</dbReference>
<evidence type="ECO:0000256" key="3">
    <source>
        <dbReference type="ARBA" id="ARBA00007913"/>
    </source>
</evidence>
<organism evidence="14 15">
    <name type="scientific">Oopsacas minuta</name>
    <dbReference type="NCBI Taxonomy" id="111878"/>
    <lineage>
        <taxon>Eukaryota</taxon>
        <taxon>Metazoa</taxon>
        <taxon>Porifera</taxon>
        <taxon>Hexactinellida</taxon>
        <taxon>Hexasterophora</taxon>
        <taxon>Lyssacinosida</taxon>
        <taxon>Leucopsacidae</taxon>
        <taxon>Oopsacas</taxon>
    </lineage>
</organism>
<evidence type="ECO:0000256" key="8">
    <source>
        <dbReference type="ARBA" id="ARBA00022806"/>
    </source>
</evidence>
<comment type="subcellular location">
    <subcellularLocation>
        <location evidence="2">Cytoplasm</location>
    </subcellularLocation>
    <subcellularLocation>
        <location evidence="1">Nucleus</location>
    </subcellularLocation>
</comment>
<evidence type="ECO:0000256" key="5">
    <source>
        <dbReference type="ARBA" id="ARBA00022490"/>
    </source>
</evidence>
<dbReference type="Pfam" id="PF13087">
    <property type="entry name" value="AAA_12"/>
    <property type="match status" value="1"/>
</dbReference>
<comment type="similarity">
    <text evidence="3">Belongs to the DNA2/NAM7 helicase family.</text>
</comment>
<dbReference type="SUPFAM" id="SSF118310">
    <property type="entry name" value="AN1-like Zinc finger"/>
    <property type="match status" value="1"/>
</dbReference>
<evidence type="ECO:0000256" key="10">
    <source>
        <dbReference type="ARBA" id="ARBA00023242"/>
    </source>
</evidence>
<keyword evidence="10" id="KW-0539">Nucleus</keyword>
<dbReference type="GO" id="GO:0005524">
    <property type="term" value="F:ATP binding"/>
    <property type="evidence" value="ECO:0007669"/>
    <property type="project" value="UniProtKB-KW"/>
</dbReference>
<dbReference type="SMART" id="SM00487">
    <property type="entry name" value="DEXDc"/>
    <property type="match status" value="1"/>
</dbReference>
<keyword evidence="15" id="KW-1185">Reference proteome</keyword>
<dbReference type="AlphaFoldDB" id="A0AAV7JWY6"/>
<keyword evidence="5" id="KW-0963">Cytoplasm</keyword>
<evidence type="ECO:0000256" key="12">
    <source>
        <dbReference type="SAM" id="MobiDB-lite"/>
    </source>
</evidence>
<dbReference type="GO" id="GO:0005737">
    <property type="term" value="C:cytoplasm"/>
    <property type="evidence" value="ECO:0007669"/>
    <property type="project" value="UniProtKB-SubCell"/>
</dbReference>
<dbReference type="EMBL" id="JAKMXF010000298">
    <property type="protein sequence ID" value="KAI6652586.1"/>
    <property type="molecule type" value="Genomic_DNA"/>
</dbReference>
<dbReference type="PROSITE" id="PS51061">
    <property type="entry name" value="R3H"/>
    <property type="match status" value="1"/>
</dbReference>
<reference evidence="14 15" key="1">
    <citation type="journal article" date="2023" name="BMC Biol.">
        <title>The compact genome of the sponge Oopsacas minuta (Hexactinellida) is lacking key metazoan core genes.</title>
        <authorList>
            <person name="Santini S."/>
            <person name="Schenkelaars Q."/>
            <person name="Jourda C."/>
            <person name="Duchesne M."/>
            <person name="Belahbib H."/>
            <person name="Rocher C."/>
            <person name="Selva M."/>
            <person name="Riesgo A."/>
            <person name="Vervoort M."/>
            <person name="Leys S.P."/>
            <person name="Kodjabachian L."/>
            <person name="Le Bivic A."/>
            <person name="Borchiellini C."/>
            <person name="Claverie J.M."/>
            <person name="Renard E."/>
        </authorList>
    </citation>
    <scope>NUCLEOTIDE SEQUENCE [LARGE SCALE GENOMIC DNA]</scope>
    <source>
        <strain evidence="14">SPO-2</strain>
    </source>
</reference>
<feature type="domain" description="R3H" evidence="13">
    <location>
        <begin position="694"/>
        <end position="757"/>
    </location>
</feature>
<proteinExistence type="inferred from homology"/>
<evidence type="ECO:0000256" key="9">
    <source>
        <dbReference type="ARBA" id="ARBA00022840"/>
    </source>
</evidence>
<keyword evidence="9" id="KW-0067">ATP-binding</keyword>
<dbReference type="InterPro" id="IPR036867">
    <property type="entry name" value="R3H_dom_sf"/>
</dbReference>
<dbReference type="Pfam" id="PF21138">
    <property type="entry name" value="SMUBP-2_HCS1_1B"/>
    <property type="match status" value="1"/>
</dbReference>
<keyword evidence="7" id="KW-0378">Hydrolase</keyword>
<accession>A0AAV7JWY6</accession>
<dbReference type="Proteomes" id="UP001165289">
    <property type="component" value="Unassembled WGS sequence"/>
</dbReference>
<dbReference type="GO" id="GO:0003677">
    <property type="term" value="F:DNA binding"/>
    <property type="evidence" value="ECO:0007669"/>
    <property type="project" value="UniProtKB-KW"/>
</dbReference>
<dbReference type="SUPFAM" id="SSF52540">
    <property type="entry name" value="P-loop containing nucleoside triphosphate hydrolases"/>
    <property type="match status" value="1"/>
</dbReference>
<dbReference type="GO" id="GO:0005694">
    <property type="term" value="C:chromosome"/>
    <property type="evidence" value="ECO:0007669"/>
    <property type="project" value="UniProtKB-ARBA"/>
</dbReference>
<dbReference type="CDD" id="cd02325">
    <property type="entry name" value="R3H"/>
    <property type="match status" value="1"/>
</dbReference>
<evidence type="ECO:0000256" key="7">
    <source>
        <dbReference type="ARBA" id="ARBA00022801"/>
    </source>
</evidence>
<evidence type="ECO:0000256" key="1">
    <source>
        <dbReference type="ARBA" id="ARBA00004123"/>
    </source>
</evidence>
<dbReference type="Gene3D" id="3.40.50.300">
    <property type="entry name" value="P-loop containing nucleotide triphosphate hydrolases"/>
    <property type="match status" value="2"/>
</dbReference>
<protein>
    <recommendedName>
        <fullName evidence="4">DNA helicase</fullName>
        <ecNumber evidence="4">3.6.4.12</ecNumber>
    </recommendedName>
</protein>
<dbReference type="InterPro" id="IPR001374">
    <property type="entry name" value="R3H_dom"/>
</dbReference>
<dbReference type="CDD" id="cd18808">
    <property type="entry name" value="SF1_C_Upf1"/>
    <property type="match status" value="1"/>
</dbReference>
<dbReference type="Gene3D" id="2.40.30.270">
    <property type="match status" value="1"/>
</dbReference>
<dbReference type="Gene3D" id="3.30.1370.50">
    <property type="entry name" value="R3H-like domain"/>
    <property type="match status" value="1"/>
</dbReference>
<dbReference type="PANTHER" id="PTHR43788:SF8">
    <property type="entry name" value="DNA-BINDING PROTEIN SMUBP-2"/>
    <property type="match status" value="1"/>
</dbReference>
<keyword evidence="6" id="KW-0547">Nucleotide-binding</keyword>
<dbReference type="GO" id="GO:0016787">
    <property type="term" value="F:hydrolase activity"/>
    <property type="evidence" value="ECO:0007669"/>
    <property type="project" value="UniProtKB-KW"/>
</dbReference>
<name>A0AAV7JWY6_9METZ</name>
<evidence type="ECO:0000259" key="13">
    <source>
        <dbReference type="PROSITE" id="PS51061"/>
    </source>
</evidence>
<dbReference type="FunFam" id="3.40.50.300:FF:000326">
    <property type="entry name" value="P-loop containing nucleoside triphosphate hydrolase"/>
    <property type="match status" value="1"/>
</dbReference>
<evidence type="ECO:0000313" key="15">
    <source>
        <dbReference type="Proteomes" id="UP001165289"/>
    </source>
</evidence>
<sequence>MEEFVKKFSELLDLEQQAELAQSQQIIGQFNAKELENKGICIRKLCITGQRCGFYGRTVIKLENSKHLTQICTQNDTENSKKIFSSIFTVGDIVSIFTGTISSENPGVITHINPTSITVAFDQQPFKDNIFDDRNVSLVKVNSDVTHKRLKRALECLLDYIHSPAKHIIYVCFENTDLLPINPKYFLSNIVDGKKARVIDEFEIVIFNPQLNDVQRQAVVDALSRQDISIIHGPPGTGKTTTVVECILQFVRRSRKVLACAPSNIAVDNLLSKLAPHCRVVRLGHPARAAKELQRYTLDAQVTSSDNFEIIKQVRSEIETALGIGGKKKRKVNWAEVRELRNELHHRENAVVHEILAACDVVLSTTTSASSDGPLKTLDRNHFDVVFIDECAQVIEPGCWIPLLHAGKCVLAGDHLQLPPTIVSEEAAKSGLKITLMERLISLYGNALVSLLSIQYRMNRHIMHWPSRFLYKGKLIPHESVGNQVLSGIRHVEANCYTETPLVFIDTAGCDFHESAVSEDVSKSNEGEANLVSQYVGMLIKFGISQSEIAVIAPYSLQVELITTKLALLEVYNVEVHTVDGFQGREKEAMIISFTRSNDRGEIGFLSEVRRTNVAITRAKRHLCVIGDSITISNQRFIRGLLEYIHINGEVRSGFDFINEGITDNSVGKAEVIITEKNANQERKERPVSFLESKEKERKLSERIRKFAEDDNTENLNLHDLTSRERYIVHKVCEELGLCHSSKGIGLERKVVIGKFVNEENTTLIEPKIPKLINEDSFTDLITIQEPCIVQNDELNIETIEPNDSFVSCEICNKYIPQLNLVTHQVHCLRISQLNQKVDSAIVTVKNAPTHSKKKVKKSTNSKAKSHIVSNVKNLKKELDLKDDFTVLEAAFRLKEVCNFYKCNESTKLLGEYCVYCKLNFCLKHCQYEVHGCSNMARSDCRTSHKETCKTLPKKQRAELERKYQSKLHEKSNERKGRK</sequence>
<dbReference type="Pfam" id="PF13086">
    <property type="entry name" value="AAA_11"/>
    <property type="match status" value="1"/>
</dbReference>
<dbReference type="InterPro" id="IPR041679">
    <property type="entry name" value="DNA2/NAM7-like_C"/>
</dbReference>
<dbReference type="SMART" id="SM00393">
    <property type="entry name" value="R3H"/>
    <property type="match status" value="1"/>
</dbReference>
<comment type="caution">
    <text evidence="14">The sequence shown here is derived from an EMBL/GenBank/DDBJ whole genome shotgun (WGS) entry which is preliminary data.</text>
</comment>
<dbReference type="EC" id="3.6.4.12" evidence="4"/>
<feature type="region of interest" description="Disordered" evidence="12">
    <location>
        <begin position="960"/>
        <end position="979"/>
    </location>
</feature>
<evidence type="ECO:0000256" key="2">
    <source>
        <dbReference type="ARBA" id="ARBA00004496"/>
    </source>
</evidence>
<dbReference type="InterPro" id="IPR035896">
    <property type="entry name" value="AN1-like_Znf"/>
</dbReference>
<gene>
    <name evidence="14" type="ORF">LOD99_4371</name>
</gene>
<comment type="catalytic activity">
    <reaction evidence="11">
        <text>ATP + H2O = ADP + phosphate + H(+)</text>
        <dbReference type="Rhea" id="RHEA:13065"/>
        <dbReference type="ChEBI" id="CHEBI:15377"/>
        <dbReference type="ChEBI" id="CHEBI:15378"/>
        <dbReference type="ChEBI" id="CHEBI:30616"/>
        <dbReference type="ChEBI" id="CHEBI:43474"/>
        <dbReference type="ChEBI" id="CHEBI:456216"/>
        <dbReference type="EC" id="3.6.4.12"/>
    </reaction>
    <physiologicalReaction direction="left-to-right" evidence="11">
        <dbReference type="Rhea" id="RHEA:13066"/>
    </physiologicalReaction>
</comment>
<dbReference type="SUPFAM" id="SSF82708">
    <property type="entry name" value="R3H domain"/>
    <property type="match status" value="1"/>
</dbReference>
<evidence type="ECO:0000256" key="4">
    <source>
        <dbReference type="ARBA" id="ARBA00012551"/>
    </source>
</evidence>
<dbReference type="InterPro" id="IPR027417">
    <property type="entry name" value="P-loop_NTPase"/>
</dbReference>